<dbReference type="RefSeq" id="WP_340270621.1">
    <property type="nucleotide sequence ID" value="NZ_JBBEOG010000007.1"/>
</dbReference>
<feature type="domain" description="Metallo-beta-lactamase" evidence="1">
    <location>
        <begin position="54"/>
        <end position="136"/>
    </location>
</feature>
<dbReference type="Pfam" id="PF00753">
    <property type="entry name" value="Lactamase_B"/>
    <property type="match status" value="1"/>
</dbReference>
<name>A0ABW0GPS0_9MICO</name>
<dbReference type="PANTHER" id="PTHR13754">
    <property type="entry name" value="METALLO-BETA-LACTAMASE SUPERFAMILY PROTEIN"/>
    <property type="match status" value="1"/>
</dbReference>
<keyword evidence="3" id="KW-1185">Reference proteome</keyword>
<organism evidence="2 3">
    <name type="scientific">Aquipuribacter nitratireducens</name>
    <dbReference type="NCBI Taxonomy" id="650104"/>
    <lineage>
        <taxon>Bacteria</taxon>
        <taxon>Bacillati</taxon>
        <taxon>Actinomycetota</taxon>
        <taxon>Actinomycetes</taxon>
        <taxon>Micrococcales</taxon>
        <taxon>Intrasporangiaceae</taxon>
        <taxon>Aquipuribacter</taxon>
    </lineage>
</organism>
<protein>
    <submittedName>
        <fullName evidence="2">MBL fold metallo-hydrolase</fullName>
    </submittedName>
</protein>
<dbReference type="InterPro" id="IPR036866">
    <property type="entry name" value="RibonucZ/Hydroxyglut_hydro"/>
</dbReference>
<dbReference type="SUPFAM" id="SSF56281">
    <property type="entry name" value="Metallo-hydrolase/oxidoreductase"/>
    <property type="match status" value="1"/>
</dbReference>
<gene>
    <name evidence="2" type="ORF">ACFPJ6_10360</name>
</gene>
<dbReference type="PANTHER" id="PTHR13754:SF13">
    <property type="entry name" value="METALLO-BETA-LACTAMASE SUPERFAMILY PROTEIN (AFU_ORTHOLOGUE AFUA_3G07630)"/>
    <property type="match status" value="1"/>
</dbReference>
<evidence type="ECO:0000259" key="1">
    <source>
        <dbReference type="Pfam" id="PF00753"/>
    </source>
</evidence>
<dbReference type="InterPro" id="IPR001279">
    <property type="entry name" value="Metallo-B-lactamas"/>
</dbReference>
<sequence length="317" mass="34008">MQTCDRLVVTVLVDNYIDMLMQNSATVTRQGMVEHFLPRRGTPLAENGISFLLEATTAGRTTRILFDAGMSGVPILHNADVLGVDLTQVDQVVLSHGHPDHFGGIYAALGAIGRRVPIVVHPSAFLPRSIRRPDVMIQYFNRGLTERQLVDAGAAVMAVREPLDLAPGITTSGEIPITVDFEHEVPVGRVSVRDGRVGPDPIEDYMTLVVDVTGVGLVVLDPCGHSGVLSSLDHAARLTGNDRLHGILGGFHLAHAGITREKIDKTVEGLVDRGLRLVSPMHCSGFTAQRVVADRLPDAFTLMTAGARLVVEASTNA</sequence>
<evidence type="ECO:0000313" key="2">
    <source>
        <dbReference type="EMBL" id="MFC5381195.1"/>
    </source>
</evidence>
<evidence type="ECO:0000313" key="3">
    <source>
        <dbReference type="Proteomes" id="UP001596122"/>
    </source>
</evidence>
<dbReference type="InterPro" id="IPR052926">
    <property type="entry name" value="Metallo-beta-lactamase_dom"/>
</dbReference>
<dbReference type="Proteomes" id="UP001596122">
    <property type="component" value="Unassembled WGS sequence"/>
</dbReference>
<comment type="caution">
    <text evidence="2">The sequence shown here is derived from an EMBL/GenBank/DDBJ whole genome shotgun (WGS) entry which is preliminary data.</text>
</comment>
<dbReference type="CDD" id="cd07713">
    <property type="entry name" value="DHPS-like_MBL-fold"/>
    <property type="match status" value="1"/>
</dbReference>
<dbReference type="InterPro" id="IPR041712">
    <property type="entry name" value="DHPS-like_MBL-fold"/>
</dbReference>
<accession>A0ABW0GPS0</accession>
<proteinExistence type="predicted"/>
<dbReference type="EMBL" id="JBHSLD010000009">
    <property type="protein sequence ID" value="MFC5381195.1"/>
    <property type="molecule type" value="Genomic_DNA"/>
</dbReference>
<dbReference type="Gene3D" id="3.60.15.10">
    <property type="entry name" value="Ribonuclease Z/Hydroxyacylglutathione hydrolase-like"/>
    <property type="match status" value="1"/>
</dbReference>
<reference evidence="3" key="1">
    <citation type="journal article" date="2019" name="Int. J. Syst. Evol. Microbiol.">
        <title>The Global Catalogue of Microorganisms (GCM) 10K type strain sequencing project: providing services to taxonomists for standard genome sequencing and annotation.</title>
        <authorList>
            <consortium name="The Broad Institute Genomics Platform"/>
            <consortium name="The Broad Institute Genome Sequencing Center for Infectious Disease"/>
            <person name="Wu L."/>
            <person name="Ma J."/>
        </authorList>
    </citation>
    <scope>NUCLEOTIDE SEQUENCE [LARGE SCALE GENOMIC DNA]</scope>
    <source>
        <strain evidence="3">CCUG 43114</strain>
    </source>
</reference>